<dbReference type="CDD" id="cd12797">
    <property type="entry name" value="M23_peptidase"/>
    <property type="match status" value="1"/>
</dbReference>
<organism evidence="1 2">
    <name type="scientific">Cronobacter dublinensis</name>
    <dbReference type="NCBI Taxonomy" id="413497"/>
    <lineage>
        <taxon>Bacteria</taxon>
        <taxon>Pseudomonadati</taxon>
        <taxon>Pseudomonadota</taxon>
        <taxon>Gammaproteobacteria</taxon>
        <taxon>Enterobacterales</taxon>
        <taxon>Enterobacteriaceae</taxon>
        <taxon>Cronobacter</taxon>
    </lineage>
</organism>
<dbReference type="InterPro" id="IPR017483">
    <property type="entry name" value="CHP03034"/>
</dbReference>
<comment type="caution">
    <text evidence="1">The sequence shown here is derived from an EMBL/GenBank/DDBJ whole genome shotgun (WGS) entry which is preliminary data.</text>
</comment>
<protein>
    <submittedName>
        <fullName evidence="1">DUF3289 family protein</fullName>
    </submittedName>
</protein>
<dbReference type="EMBL" id="RPBY01000002">
    <property type="protein sequence ID" value="NCH87118.1"/>
    <property type="molecule type" value="Genomic_DNA"/>
</dbReference>
<dbReference type="RefSeq" id="WP_161590613.1">
    <property type="nucleotide sequence ID" value="NZ_RPBY01000002.1"/>
</dbReference>
<dbReference type="Proteomes" id="UP000778262">
    <property type="component" value="Unassembled WGS sequence"/>
</dbReference>
<gene>
    <name evidence="1" type="ORF">EHJ13_06610</name>
</gene>
<evidence type="ECO:0000313" key="2">
    <source>
        <dbReference type="Proteomes" id="UP000778262"/>
    </source>
</evidence>
<proteinExistence type="predicted"/>
<dbReference type="InterPro" id="IPR011055">
    <property type="entry name" value="Dup_hybrid_motif"/>
</dbReference>
<name>A0A9Q4T179_9ENTR</name>
<dbReference type="Gene3D" id="2.70.70.10">
    <property type="entry name" value="Glucose Permease (Domain IIA)"/>
    <property type="match status" value="1"/>
</dbReference>
<accession>A0A9Q4T179</accession>
<sequence>MHISPPILFPRKDNEDYASWVMRIMSVDPDRGFPVNGVESWHGGIHIAHTDTGALANPLRAVADGVVVWANSPATPEKRDAKLLNYDGSTDDGCVLIRHEMLIGELPEVCVFYSLTMHMKQVRAEIQSKSGINVKRGQIIGTTGMVSGRNAYHFQMCCSAEMLKILCGRDHGCLNITAPGRAKPRYGNRYFYLPAGTPVYKGGSPNGLSTFPCCHTSVELYLIHQGSKTRTMHKIDEIYESVGETAIAVNYICEPAPAVIGYKTYSEWIRVVFPGGEGWVDVCSPAVNTWTDGDFPDWAGWILVDDDSTVDSQCNSEIIRRRREKQSEDFTRFICKFPMEWDFSSFDERYSWLKMPNESLSEPMNDEDYNVLKEHAQALSFFEKLSPAIQNELIGQVWHFDPRGLIIQLQKAERRLIYSSEDNNKRKKMNDFTVDDMRYGDLTKEQILAQGVMNRIQVFGKKIMLNFFDFNKTLDEHFASMESMAYWTAWGEYAPLIEMMIEKFKKNEGGIFRHELLNKAFLEHETTKRCVTKIRNSIREMVILNGYCYLSELDLKSLNNDIKQMKLPKFDSTDWFNGLGITIHDTYSTNIYLDDFEFIDNDSSDPFHKKFKARLIFRIQDHFGLDIGDVNGKLFEDSSWFCSWFILQRYEGYGFKPFINEANFSVRIEG</sequence>
<dbReference type="AlphaFoldDB" id="A0A9Q4T179"/>
<dbReference type="Pfam" id="PF11692">
    <property type="entry name" value="DUF3289"/>
    <property type="match status" value="1"/>
</dbReference>
<reference evidence="1" key="1">
    <citation type="submission" date="2018-11" db="EMBL/GenBank/DDBJ databases">
        <title>Genomics analysis of Putative Virulence Factors on Adhesion and Cytotoxicity for Cronobacter spp.</title>
        <authorList>
            <person name="Cui J."/>
        </authorList>
    </citation>
    <scope>NUCLEOTIDE SEQUENCE</scope>
    <source>
        <strain evidence="1">SD69</strain>
    </source>
</reference>
<evidence type="ECO:0000313" key="1">
    <source>
        <dbReference type="EMBL" id="NCH87118.1"/>
    </source>
</evidence>